<protein>
    <recommendedName>
        <fullName evidence="3">Antirestriction protein ArdA</fullName>
    </recommendedName>
</protein>
<organism evidence="1 2">
    <name type="scientific">Enterococcus villorum</name>
    <dbReference type="NCBI Taxonomy" id="112904"/>
    <lineage>
        <taxon>Bacteria</taxon>
        <taxon>Bacillati</taxon>
        <taxon>Bacillota</taxon>
        <taxon>Bacilli</taxon>
        <taxon>Lactobacillales</taxon>
        <taxon>Enterococcaceae</taxon>
        <taxon>Enterococcus</taxon>
    </lineage>
</organism>
<reference evidence="1 2" key="1">
    <citation type="journal article" date="2017" name="BMC Microbiol.">
        <title>Comparative genomics of Enterococcus spp. isolated from bovine feces.</title>
        <authorList>
            <person name="Beukers A.G."/>
            <person name="Zaheer R."/>
            <person name="Goji N."/>
            <person name="Amoako K.K."/>
            <person name="Chaves A.V."/>
            <person name="Ward M.P."/>
            <person name="McAllister T.A."/>
        </authorList>
    </citation>
    <scope>NUCLEOTIDE SEQUENCE [LARGE SCALE GENOMIC DNA]</scope>
    <source>
        <strain evidence="1 2">F1129D 143</strain>
    </source>
</reference>
<accession>A0A1V8YGR8</accession>
<sequence>MNREVRLYLANAKEYNQGKRISKWFDLPIAKEKIFGELEIQEGDFQEECLLLAYESPFKITTDNSLKELNYLAEKLKSLPNWIVNNFESLAEGKEEDFLIEVLFSDGACFQKIEEVNDYTSLGKFLVKKHFSSVISCGFSPFLESFFDYQSFAKECNDWSFEGENYYFIDGMCIQFNQSRLM</sequence>
<evidence type="ECO:0008006" key="3">
    <source>
        <dbReference type="Google" id="ProtNLM"/>
    </source>
</evidence>
<evidence type="ECO:0000313" key="2">
    <source>
        <dbReference type="Proteomes" id="UP000192477"/>
    </source>
</evidence>
<proteinExistence type="predicted"/>
<name>A0A1V8YGR8_9ENTE</name>
<dbReference type="RefSeq" id="WP_081183396.1">
    <property type="nucleotide sequence ID" value="NZ_MJEA01000004.1"/>
</dbReference>
<dbReference type="STRING" id="112904.BH747_06230"/>
<dbReference type="AlphaFoldDB" id="A0A1V8YGR8"/>
<dbReference type="Gene3D" id="3.10.20.480">
    <property type="entry name" value="Antirestriction protein ArdA, domain 1"/>
    <property type="match status" value="1"/>
</dbReference>
<dbReference type="Proteomes" id="UP000192477">
    <property type="component" value="Unassembled WGS sequence"/>
</dbReference>
<dbReference type="OrthoDB" id="944647at2"/>
<dbReference type="InterPro" id="IPR041895">
    <property type="entry name" value="ArdA_dom1"/>
</dbReference>
<comment type="caution">
    <text evidence="1">The sequence shown here is derived from an EMBL/GenBank/DDBJ whole genome shotgun (WGS) entry which is preliminary data.</text>
</comment>
<dbReference type="InterPro" id="IPR009899">
    <property type="entry name" value="ArdA"/>
</dbReference>
<dbReference type="Pfam" id="PF07275">
    <property type="entry name" value="ArdA"/>
    <property type="match status" value="1"/>
</dbReference>
<evidence type="ECO:0000313" key="1">
    <source>
        <dbReference type="EMBL" id="OQO70611.1"/>
    </source>
</evidence>
<dbReference type="EMBL" id="MJEA01000004">
    <property type="protein sequence ID" value="OQO70611.1"/>
    <property type="molecule type" value="Genomic_DNA"/>
</dbReference>
<gene>
    <name evidence="1" type="ORF">BH747_06230</name>
</gene>